<comment type="caution">
    <text evidence="7">The sequence shown here is derived from an EMBL/GenBank/DDBJ whole genome shotgun (WGS) entry which is preliminary data.</text>
</comment>
<evidence type="ECO:0000256" key="2">
    <source>
        <dbReference type="ARBA" id="ARBA00022723"/>
    </source>
</evidence>
<comment type="similarity">
    <text evidence="5">Belongs to the HIPP family.</text>
</comment>
<evidence type="ECO:0000256" key="4">
    <source>
        <dbReference type="ARBA" id="ARBA00023289"/>
    </source>
</evidence>
<evidence type="ECO:0000313" key="7">
    <source>
        <dbReference type="EMBL" id="KAE9617395.1"/>
    </source>
</evidence>
<keyword evidence="2" id="KW-0479">Metal-binding</keyword>
<organism evidence="7 8">
    <name type="scientific">Lupinus albus</name>
    <name type="common">White lupine</name>
    <name type="synonym">Lupinus termis</name>
    <dbReference type="NCBI Taxonomy" id="3870"/>
    <lineage>
        <taxon>Eukaryota</taxon>
        <taxon>Viridiplantae</taxon>
        <taxon>Streptophyta</taxon>
        <taxon>Embryophyta</taxon>
        <taxon>Tracheophyta</taxon>
        <taxon>Spermatophyta</taxon>
        <taxon>Magnoliopsida</taxon>
        <taxon>eudicotyledons</taxon>
        <taxon>Gunneridae</taxon>
        <taxon>Pentapetalae</taxon>
        <taxon>rosids</taxon>
        <taxon>fabids</taxon>
        <taxon>Fabales</taxon>
        <taxon>Fabaceae</taxon>
        <taxon>Papilionoideae</taxon>
        <taxon>50 kb inversion clade</taxon>
        <taxon>genistoids sensu lato</taxon>
        <taxon>core genistoids</taxon>
        <taxon>Genisteae</taxon>
        <taxon>Lupinus</taxon>
    </lineage>
</organism>
<dbReference type="InterPro" id="IPR051863">
    <property type="entry name" value="HIPP"/>
</dbReference>
<proteinExistence type="inferred from homology"/>
<evidence type="ECO:0000256" key="3">
    <source>
        <dbReference type="ARBA" id="ARBA00023288"/>
    </source>
</evidence>
<sequence length="105" mass="11567">MKSVSGLSGVKSLLVDRKYQKITVTGDMDPVKVVNKLKKFCYVELDFVGPAKEENKGEKEQLSGLVNQSGTSCPCSCSCPCPCPYPYPCYYYKIIEDHPSGCVIC</sequence>
<evidence type="ECO:0000256" key="1">
    <source>
        <dbReference type="ARBA" id="ARBA00022481"/>
    </source>
</evidence>
<keyword evidence="3" id="KW-0449">Lipoprotein</keyword>
<dbReference type="PANTHER" id="PTHR45811">
    <property type="entry name" value="COPPER TRANSPORT PROTEIN FAMILY-RELATED"/>
    <property type="match status" value="1"/>
</dbReference>
<dbReference type="AlphaFoldDB" id="A0A6A4QRJ9"/>
<dbReference type="PANTHER" id="PTHR45811:SF80">
    <property type="entry name" value="COPPER TRANSPORT PROTEIN FAMILY-RELATED"/>
    <property type="match status" value="1"/>
</dbReference>
<protein>
    <submittedName>
        <fullName evidence="7">Putative heavy metal-associated domain, HMA</fullName>
    </submittedName>
</protein>
<keyword evidence="8" id="KW-1185">Reference proteome</keyword>
<accession>A0A6A4QRJ9</accession>
<dbReference type="Gene3D" id="3.30.70.100">
    <property type="match status" value="1"/>
</dbReference>
<feature type="domain" description="HMA" evidence="6">
    <location>
        <begin position="1"/>
        <end position="45"/>
    </location>
</feature>
<evidence type="ECO:0000313" key="8">
    <source>
        <dbReference type="Proteomes" id="UP000447434"/>
    </source>
</evidence>
<evidence type="ECO:0000256" key="5">
    <source>
        <dbReference type="ARBA" id="ARBA00024045"/>
    </source>
</evidence>
<reference evidence="8" key="1">
    <citation type="journal article" date="2020" name="Nat. Commun.">
        <title>Genome sequence of the cluster root forming white lupin.</title>
        <authorList>
            <person name="Hufnagel B."/>
            <person name="Marques A."/>
            <person name="Soriano A."/>
            <person name="Marques L."/>
            <person name="Divol F."/>
            <person name="Doumas P."/>
            <person name="Sallet E."/>
            <person name="Mancinotti D."/>
            <person name="Carrere S."/>
            <person name="Marande W."/>
            <person name="Arribat S."/>
            <person name="Keller J."/>
            <person name="Huneau C."/>
            <person name="Blein T."/>
            <person name="Aime D."/>
            <person name="Laguerre M."/>
            <person name="Taylor J."/>
            <person name="Schubert V."/>
            <person name="Nelson M."/>
            <person name="Geu-Flores F."/>
            <person name="Crespi M."/>
            <person name="Gallardo-Guerrero K."/>
            <person name="Delaux P.-M."/>
            <person name="Salse J."/>
            <person name="Berges H."/>
            <person name="Guyot R."/>
            <person name="Gouzy J."/>
            <person name="Peret B."/>
        </authorList>
    </citation>
    <scope>NUCLEOTIDE SEQUENCE [LARGE SCALE GENOMIC DNA]</scope>
    <source>
        <strain evidence="8">cv. Amiga</strain>
    </source>
</reference>
<keyword evidence="1" id="KW-0488">Methylation</keyword>
<dbReference type="PROSITE" id="PS50846">
    <property type="entry name" value="HMA_2"/>
    <property type="match status" value="1"/>
</dbReference>
<dbReference type="OrthoDB" id="1923658at2759"/>
<dbReference type="Pfam" id="PF00403">
    <property type="entry name" value="HMA"/>
    <property type="match status" value="1"/>
</dbReference>
<name>A0A6A4QRJ9_LUPAL</name>
<keyword evidence="4" id="KW-0636">Prenylation</keyword>
<dbReference type="InterPro" id="IPR006121">
    <property type="entry name" value="HMA_dom"/>
</dbReference>
<evidence type="ECO:0000259" key="6">
    <source>
        <dbReference type="PROSITE" id="PS50846"/>
    </source>
</evidence>
<dbReference type="GO" id="GO:0046872">
    <property type="term" value="F:metal ion binding"/>
    <property type="evidence" value="ECO:0007669"/>
    <property type="project" value="UniProtKB-KW"/>
</dbReference>
<dbReference type="Proteomes" id="UP000447434">
    <property type="component" value="Chromosome 3"/>
</dbReference>
<gene>
    <name evidence="7" type="ORF">Lalb_Chr03g0034911</name>
</gene>
<dbReference type="EMBL" id="WOCE01000003">
    <property type="protein sequence ID" value="KAE9617395.1"/>
    <property type="molecule type" value="Genomic_DNA"/>
</dbReference>